<evidence type="ECO:0000313" key="8">
    <source>
        <dbReference type="Proteomes" id="UP000186303"/>
    </source>
</evidence>
<dbReference type="PANTHER" id="PTHR22996:SF0">
    <property type="entry name" value="RE60872P-RELATED"/>
    <property type="match status" value="1"/>
</dbReference>
<name>A0A1M8A3U7_MALS4</name>
<feature type="domain" description="RING-type" evidence="6">
    <location>
        <begin position="302"/>
        <end position="357"/>
    </location>
</feature>
<dbReference type="GO" id="GO:0005737">
    <property type="term" value="C:cytoplasm"/>
    <property type="evidence" value="ECO:0007669"/>
    <property type="project" value="TreeGrafter"/>
</dbReference>
<gene>
    <name evidence="7" type="ORF">MSYG_1431</name>
</gene>
<evidence type="ECO:0000256" key="1">
    <source>
        <dbReference type="ARBA" id="ARBA00022723"/>
    </source>
</evidence>
<evidence type="ECO:0000256" key="2">
    <source>
        <dbReference type="ARBA" id="ARBA00022771"/>
    </source>
</evidence>
<organism evidence="7 8">
    <name type="scientific">Malassezia sympodialis (strain ATCC 42132)</name>
    <name type="common">Atopic eczema-associated yeast</name>
    <dbReference type="NCBI Taxonomy" id="1230383"/>
    <lineage>
        <taxon>Eukaryota</taxon>
        <taxon>Fungi</taxon>
        <taxon>Dikarya</taxon>
        <taxon>Basidiomycota</taxon>
        <taxon>Ustilaginomycotina</taxon>
        <taxon>Malasseziomycetes</taxon>
        <taxon>Malasseziales</taxon>
        <taxon>Malasseziaceae</taxon>
        <taxon>Malassezia</taxon>
    </lineage>
</organism>
<sequence length="368" mass="39830">MPEAVGPVSPAPPISVAGDTQPSIPPATDALVRLVGPELGDMPHASTDASESVSVSTLNRWIDGEAQDARLSIMDLFVNVHRSNTTLGLASAAASFAWMPQIQETLQLPAPTHSLVCHCDCSAPYARVDLVVHAPRQRATAALTPPLPQGHSALSLPGWHLATDQFATAFDHTVSMPLVLDHHWHATDGVIVLTLTIEALDEDKLPLETPNVMTTKWEATCSPDTPGVWQISLTSQHARIGPFVLQMHELFGLDAHNEQPLAPPPETKAEPAPNTGMLALNENLVHSAALLTEDLREDGSECPICMSEATSTLLFPCTHALCLECAVRIRDSVQKSRIHDRERGRAPRQEYACPLCRRTIESMLSLTQ</sequence>
<dbReference type="Gene3D" id="3.30.40.10">
    <property type="entry name" value="Zinc/RING finger domain, C3HC4 (zinc finger)"/>
    <property type="match status" value="1"/>
</dbReference>
<feature type="region of interest" description="Disordered" evidence="5">
    <location>
        <begin position="1"/>
        <end position="23"/>
    </location>
</feature>
<dbReference type="InterPro" id="IPR045194">
    <property type="entry name" value="MGRN1/RNF157-like"/>
</dbReference>
<evidence type="ECO:0000256" key="5">
    <source>
        <dbReference type="SAM" id="MobiDB-lite"/>
    </source>
</evidence>
<dbReference type="OrthoDB" id="1711136at2759"/>
<dbReference type="EMBL" id="LT671822">
    <property type="protein sequence ID" value="SHO77091.1"/>
    <property type="molecule type" value="Genomic_DNA"/>
</dbReference>
<proteinExistence type="predicted"/>
<dbReference type="GO" id="GO:0008270">
    <property type="term" value="F:zinc ion binding"/>
    <property type="evidence" value="ECO:0007669"/>
    <property type="project" value="UniProtKB-KW"/>
</dbReference>
<dbReference type="GO" id="GO:0016567">
    <property type="term" value="P:protein ubiquitination"/>
    <property type="evidence" value="ECO:0007669"/>
    <property type="project" value="TreeGrafter"/>
</dbReference>
<evidence type="ECO:0000256" key="4">
    <source>
        <dbReference type="PROSITE-ProRule" id="PRU00175"/>
    </source>
</evidence>
<reference evidence="8" key="1">
    <citation type="journal article" date="2017" name="Nucleic Acids Res.">
        <title>Proteogenomics produces comprehensive and highly accurate protein-coding gene annotation in a complete genome assembly of Malassezia sympodialis.</title>
        <authorList>
            <person name="Zhu Y."/>
            <person name="Engstroem P.G."/>
            <person name="Tellgren-Roth C."/>
            <person name="Baudo C.D."/>
            <person name="Kennell J.C."/>
            <person name="Sun S."/>
            <person name="Billmyre R.B."/>
            <person name="Schroeder M.S."/>
            <person name="Andersson A."/>
            <person name="Holm T."/>
            <person name="Sigurgeirsson B."/>
            <person name="Wu G."/>
            <person name="Sankaranarayanan S.R."/>
            <person name="Siddharthan R."/>
            <person name="Sanyal K."/>
            <person name="Lundeberg J."/>
            <person name="Nystedt B."/>
            <person name="Boekhout T."/>
            <person name="Dawson T.L. Jr."/>
            <person name="Heitman J."/>
            <person name="Scheynius A."/>
            <person name="Lehtioe J."/>
        </authorList>
    </citation>
    <scope>NUCLEOTIDE SEQUENCE [LARGE SCALE GENOMIC DNA]</scope>
    <source>
        <strain evidence="8">ATCC 42132</strain>
    </source>
</reference>
<evidence type="ECO:0000259" key="6">
    <source>
        <dbReference type="PROSITE" id="PS50089"/>
    </source>
</evidence>
<evidence type="ECO:0000313" key="7">
    <source>
        <dbReference type="EMBL" id="SHO77091.1"/>
    </source>
</evidence>
<dbReference type="PROSITE" id="PS50089">
    <property type="entry name" value="ZF_RING_2"/>
    <property type="match status" value="1"/>
</dbReference>
<dbReference type="SMART" id="SM00184">
    <property type="entry name" value="RING"/>
    <property type="match status" value="1"/>
</dbReference>
<keyword evidence="8" id="KW-1185">Reference proteome</keyword>
<accession>A0A1M8A3U7</accession>
<dbReference type="InterPro" id="IPR013083">
    <property type="entry name" value="Znf_RING/FYVE/PHD"/>
</dbReference>
<dbReference type="GO" id="GO:0061630">
    <property type="term" value="F:ubiquitin protein ligase activity"/>
    <property type="evidence" value="ECO:0007669"/>
    <property type="project" value="UniProtKB-EC"/>
</dbReference>
<dbReference type="InterPro" id="IPR017907">
    <property type="entry name" value="Znf_RING_CS"/>
</dbReference>
<dbReference type="PROSITE" id="PS00518">
    <property type="entry name" value="ZF_RING_1"/>
    <property type="match status" value="1"/>
</dbReference>
<keyword evidence="3" id="KW-0862">Zinc</keyword>
<dbReference type="Pfam" id="PF13920">
    <property type="entry name" value="zf-C3HC4_3"/>
    <property type="match status" value="1"/>
</dbReference>
<dbReference type="InterPro" id="IPR001841">
    <property type="entry name" value="Znf_RING"/>
</dbReference>
<protein>
    <recommendedName>
        <fullName evidence="6">RING-type domain-containing protein</fullName>
    </recommendedName>
</protein>
<evidence type="ECO:0000256" key="3">
    <source>
        <dbReference type="ARBA" id="ARBA00022833"/>
    </source>
</evidence>
<keyword evidence="2 4" id="KW-0863">Zinc-finger</keyword>
<dbReference type="VEuPathDB" id="FungiDB:MSYG_1431"/>
<dbReference type="AlphaFoldDB" id="A0A1M8A3U7"/>
<dbReference type="Proteomes" id="UP000186303">
    <property type="component" value="Chromosome 2"/>
</dbReference>
<dbReference type="PANTHER" id="PTHR22996">
    <property type="entry name" value="MAHOGUNIN"/>
    <property type="match status" value="1"/>
</dbReference>
<dbReference type="SUPFAM" id="SSF57850">
    <property type="entry name" value="RING/U-box"/>
    <property type="match status" value="1"/>
</dbReference>
<keyword evidence="1" id="KW-0479">Metal-binding</keyword>